<feature type="transmembrane region" description="Helical" evidence="1">
    <location>
        <begin position="91"/>
        <end position="111"/>
    </location>
</feature>
<feature type="transmembrane region" description="Helical" evidence="1">
    <location>
        <begin position="37"/>
        <end position="58"/>
    </location>
</feature>
<keyword evidence="1" id="KW-0812">Transmembrane</keyword>
<dbReference type="Proteomes" id="UP001358614">
    <property type="component" value="Chromosome 2"/>
</dbReference>
<evidence type="ECO:0000256" key="1">
    <source>
        <dbReference type="SAM" id="Phobius"/>
    </source>
</evidence>
<organism evidence="2 3">
    <name type="scientific">Kwoniella europaea PYCC6329</name>
    <dbReference type="NCBI Taxonomy" id="1423913"/>
    <lineage>
        <taxon>Eukaryota</taxon>
        <taxon>Fungi</taxon>
        <taxon>Dikarya</taxon>
        <taxon>Basidiomycota</taxon>
        <taxon>Agaricomycotina</taxon>
        <taxon>Tremellomycetes</taxon>
        <taxon>Tremellales</taxon>
        <taxon>Cryptococcaceae</taxon>
        <taxon>Kwoniella</taxon>
    </lineage>
</organism>
<feature type="transmembrane region" description="Helical" evidence="1">
    <location>
        <begin position="123"/>
        <end position="140"/>
    </location>
</feature>
<name>A0AAX4KS22_9TREE</name>
<keyword evidence="1" id="KW-1133">Transmembrane helix</keyword>
<feature type="transmembrane region" description="Helical" evidence="1">
    <location>
        <begin position="152"/>
        <end position="172"/>
    </location>
</feature>
<dbReference type="KEGG" id="ker:91105593"/>
<accession>A0AAX4KS22</accession>
<dbReference type="GeneID" id="91105593"/>
<proteinExistence type="predicted"/>
<evidence type="ECO:0000313" key="2">
    <source>
        <dbReference type="EMBL" id="WWD08679.1"/>
    </source>
</evidence>
<keyword evidence="1" id="KW-0472">Membrane</keyword>
<keyword evidence="3" id="KW-1185">Reference proteome</keyword>
<dbReference type="EMBL" id="CP144090">
    <property type="protein sequence ID" value="WWD08679.1"/>
    <property type="molecule type" value="Genomic_DNA"/>
</dbReference>
<evidence type="ECO:0000313" key="3">
    <source>
        <dbReference type="Proteomes" id="UP001358614"/>
    </source>
</evidence>
<dbReference type="AlphaFoldDB" id="A0AAX4KS22"/>
<protein>
    <submittedName>
        <fullName evidence="2">Uncharacterized protein</fullName>
    </submittedName>
</protein>
<sequence>MSNLYHNTTYVLQTTYNLIHHHFSTGIQSIRRDVRPFLILQVGYWSLALMGVAITYRYPEIQQKVLDSTNKDLNRYQVGRWVKEAYDNGHVLTAAGWTFLINLTVGSFGCITLPSMMIPTSGILMTGVRAMTWGLIFSPITGKKDALTLPHFITMLIEGQPYILAALGDWLLTRRFLGQFGWRRVEGEGEGQIRLIDNEKDKDEKGKRTTWSWIPISWPGYGQGLKDVLSLYGPISGILAIAAIWEGYEVIHLKRGFW</sequence>
<dbReference type="RefSeq" id="XP_066086646.1">
    <property type="nucleotide sequence ID" value="XM_066230549.1"/>
</dbReference>
<gene>
    <name evidence="2" type="ORF">V865_006792</name>
</gene>
<reference evidence="2 3" key="1">
    <citation type="submission" date="2024-01" db="EMBL/GenBank/DDBJ databases">
        <title>Comparative genomics of Cryptococcus and Kwoniella reveals pathogenesis evolution and contrasting modes of karyotype evolution via chromosome fusion or intercentromeric recombination.</title>
        <authorList>
            <person name="Coelho M.A."/>
            <person name="David-Palma M."/>
            <person name="Shea T."/>
            <person name="Bowers K."/>
            <person name="McGinley-Smith S."/>
            <person name="Mohammad A.W."/>
            <person name="Gnirke A."/>
            <person name="Yurkov A.M."/>
            <person name="Nowrousian M."/>
            <person name="Sun S."/>
            <person name="Cuomo C.A."/>
            <person name="Heitman J."/>
        </authorList>
    </citation>
    <scope>NUCLEOTIDE SEQUENCE [LARGE SCALE GENOMIC DNA]</scope>
    <source>
        <strain evidence="2 3">PYCC6329</strain>
    </source>
</reference>